<proteinExistence type="inferred from homology"/>
<reference evidence="7" key="1">
    <citation type="submission" date="2021-02" db="EMBL/GenBank/DDBJ databases">
        <authorList>
            <person name="Bekaert M."/>
        </authorList>
    </citation>
    <scope>NUCLEOTIDE SEQUENCE</scope>
    <source>
        <strain evidence="7">IoA-00</strain>
    </source>
</reference>
<comment type="similarity">
    <text evidence="2">Belongs to the peptidase M24B family.</text>
</comment>
<dbReference type="SUPFAM" id="SSF55920">
    <property type="entry name" value="Creatinase/aminopeptidase"/>
    <property type="match status" value="1"/>
</dbReference>
<sequence length="421" mass="47046">MISRIFGTLSRRGLSKWGQPHKDTHPHIISQREHVNNGISVMEFAERRSKLIQVLNENGFEKGLLVITGACTSYMTDKIPYFFRQKTDFRYFSGCLEPSSSLTIDIANSNSTLFLRDPDPRRELWEGPSTSIEDAVSYFGVSDALPMSQFTEHLMQFRKANDGLTQSKKPFNSVVNPTPYIHAIRCIKSKAEIDLMLNSAIVSSHAFKRTMQATSSLETESDVFCDNGLSSYPPVVASGANANIIHYISNNAALHNGEMILMDAGGEYHGYSSDISRTWPINGKFSLSQRVFIMISELNRVIKSAGILRDGVNSSSLVHQLCPHHVSHYLGMDIHDTPLASKKNSLKPGMVITVEPGIYISSSKFSQYVKKEFLDIGVRIEDDLLITHNGIDVLTKDCPKTIQEIEEVMGSEEKVNYDTNL</sequence>
<accession>A0A7R8CKS0</accession>
<dbReference type="Proteomes" id="UP000675881">
    <property type="component" value="Chromosome 14"/>
</dbReference>
<dbReference type="InterPro" id="IPR029149">
    <property type="entry name" value="Creatin/AminoP/Spt16_N"/>
</dbReference>
<dbReference type="InterPro" id="IPR000994">
    <property type="entry name" value="Pept_M24"/>
</dbReference>
<keyword evidence="7" id="KW-0645">Protease</keyword>
<evidence type="ECO:0000313" key="7">
    <source>
        <dbReference type="EMBL" id="CAF2848832.1"/>
    </source>
</evidence>
<dbReference type="PANTHER" id="PTHR43226:SF4">
    <property type="entry name" value="XAA-PRO AMINOPEPTIDASE 3"/>
    <property type="match status" value="1"/>
</dbReference>
<dbReference type="GO" id="GO:0030145">
    <property type="term" value="F:manganese ion binding"/>
    <property type="evidence" value="ECO:0007669"/>
    <property type="project" value="InterPro"/>
</dbReference>
<dbReference type="InterPro" id="IPR052433">
    <property type="entry name" value="X-Pro_dipept-like"/>
</dbReference>
<comment type="cofactor">
    <cofactor evidence="1">
        <name>Mn(2+)</name>
        <dbReference type="ChEBI" id="CHEBI:29035"/>
    </cofactor>
</comment>
<keyword evidence="5" id="KW-0464">Manganese</keyword>
<keyword evidence="3" id="KW-0479">Metal-binding</keyword>
<dbReference type="Gene3D" id="3.90.230.10">
    <property type="entry name" value="Creatinase/methionine aminopeptidase superfamily"/>
    <property type="match status" value="1"/>
</dbReference>
<dbReference type="OrthoDB" id="4215474at2759"/>
<evidence type="ECO:0000313" key="8">
    <source>
        <dbReference type="Proteomes" id="UP000675881"/>
    </source>
</evidence>
<dbReference type="InterPro" id="IPR007865">
    <property type="entry name" value="Aminopep_P_N"/>
</dbReference>
<dbReference type="GO" id="GO:0070006">
    <property type="term" value="F:metalloaminopeptidase activity"/>
    <property type="evidence" value="ECO:0007669"/>
    <property type="project" value="InterPro"/>
</dbReference>
<dbReference type="Pfam" id="PF00557">
    <property type="entry name" value="Peptidase_M24"/>
    <property type="match status" value="1"/>
</dbReference>
<keyword evidence="7" id="KW-0031">Aminopeptidase</keyword>
<name>A0A7R8CKS0_LEPSM</name>
<dbReference type="GO" id="GO:0006508">
    <property type="term" value="P:proteolysis"/>
    <property type="evidence" value="ECO:0007669"/>
    <property type="project" value="TreeGrafter"/>
</dbReference>
<feature type="domain" description="Aminopeptidase P N-terminal" evidence="6">
    <location>
        <begin position="39"/>
        <end position="172"/>
    </location>
</feature>
<dbReference type="EMBL" id="HG994593">
    <property type="protein sequence ID" value="CAF2848832.1"/>
    <property type="molecule type" value="Genomic_DNA"/>
</dbReference>
<organism evidence="7 8">
    <name type="scientific">Lepeophtheirus salmonis</name>
    <name type="common">Salmon louse</name>
    <name type="synonym">Caligus salmonis</name>
    <dbReference type="NCBI Taxonomy" id="72036"/>
    <lineage>
        <taxon>Eukaryota</taxon>
        <taxon>Metazoa</taxon>
        <taxon>Ecdysozoa</taxon>
        <taxon>Arthropoda</taxon>
        <taxon>Crustacea</taxon>
        <taxon>Multicrustacea</taxon>
        <taxon>Hexanauplia</taxon>
        <taxon>Copepoda</taxon>
        <taxon>Siphonostomatoida</taxon>
        <taxon>Caligidae</taxon>
        <taxon>Lepeophtheirus</taxon>
    </lineage>
</organism>
<evidence type="ECO:0000256" key="4">
    <source>
        <dbReference type="ARBA" id="ARBA00022801"/>
    </source>
</evidence>
<protein>
    <submittedName>
        <fullName evidence="7">PepP</fullName>
        <ecNumber evidence="7">3.4.11.9</ecNumber>
    </submittedName>
</protein>
<evidence type="ECO:0000259" key="6">
    <source>
        <dbReference type="SMART" id="SM01011"/>
    </source>
</evidence>
<dbReference type="SMART" id="SM01011">
    <property type="entry name" value="AMP_N"/>
    <property type="match status" value="1"/>
</dbReference>
<dbReference type="GO" id="GO:0005739">
    <property type="term" value="C:mitochondrion"/>
    <property type="evidence" value="ECO:0007669"/>
    <property type="project" value="TreeGrafter"/>
</dbReference>
<evidence type="ECO:0000256" key="2">
    <source>
        <dbReference type="ARBA" id="ARBA00008766"/>
    </source>
</evidence>
<keyword evidence="4 7" id="KW-0378">Hydrolase</keyword>
<keyword evidence="8" id="KW-1185">Reference proteome</keyword>
<dbReference type="InterPro" id="IPR036005">
    <property type="entry name" value="Creatinase/aminopeptidase-like"/>
</dbReference>
<evidence type="ECO:0000256" key="3">
    <source>
        <dbReference type="ARBA" id="ARBA00022723"/>
    </source>
</evidence>
<dbReference type="Pfam" id="PF05195">
    <property type="entry name" value="AMP_N"/>
    <property type="match status" value="1"/>
</dbReference>
<dbReference type="AlphaFoldDB" id="A0A7R8CKS0"/>
<dbReference type="EC" id="3.4.11.9" evidence="7"/>
<dbReference type="PANTHER" id="PTHR43226">
    <property type="entry name" value="XAA-PRO AMINOPEPTIDASE 3"/>
    <property type="match status" value="1"/>
</dbReference>
<gene>
    <name evidence="7" type="ORF">LSAA_4622</name>
</gene>
<dbReference type="SUPFAM" id="SSF53092">
    <property type="entry name" value="Creatinase/prolidase N-terminal domain"/>
    <property type="match status" value="1"/>
</dbReference>
<dbReference type="Gene3D" id="3.40.350.10">
    <property type="entry name" value="Creatinase/prolidase N-terminal domain"/>
    <property type="match status" value="1"/>
</dbReference>
<evidence type="ECO:0000256" key="5">
    <source>
        <dbReference type="ARBA" id="ARBA00023211"/>
    </source>
</evidence>
<evidence type="ECO:0000256" key="1">
    <source>
        <dbReference type="ARBA" id="ARBA00001936"/>
    </source>
</evidence>